<dbReference type="PATRIC" id="fig|1263870.3.peg.927"/>
<evidence type="ECO:0000256" key="1">
    <source>
        <dbReference type="ARBA" id="ARBA00001445"/>
    </source>
</evidence>
<dbReference type="GO" id="GO:0005975">
    <property type="term" value="P:carbohydrate metabolic process"/>
    <property type="evidence" value="ECO:0007669"/>
    <property type="project" value="InterPro"/>
</dbReference>
<protein>
    <recommendedName>
        <fullName evidence="2">alpha-L-rhamnosidase</fullName>
        <ecNumber evidence="2">3.2.1.40</ecNumber>
    </recommendedName>
</protein>
<dbReference type="PANTHER" id="PTHR33307">
    <property type="entry name" value="ALPHA-RHAMNOSIDASE (EUROFUNG)"/>
    <property type="match status" value="1"/>
</dbReference>
<dbReference type="Pfam" id="PF17389">
    <property type="entry name" value="Bac_rhamnosid6H"/>
    <property type="match status" value="1"/>
</dbReference>
<dbReference type="EMBL" id="ANOH01000070">
    <property type="protein sequence ID" value="EMI57707.1"/>
    <property type="molecule type" value="Genomic_DNA"/>
</dbReference>
<evidence type="ECO:0000313" key="8">
    <source>
        <dbReference type="Proteomes" id="UP000011885"/>
    </source>
</evidence>
<dbReference type="InterPro" id="IPR035396">
    <property type="entry name" value="Bac_rhamnosid6H"/>
</dbReference>
<dbReference type="Gene3D" id="2.60.120.260">
    <property type="entry name" value="Galactose-binding domain-like"/>
    <property type="match status" value="1"/>
</dbReference>
<evidence type="ECO:0000313" key="7">
    <source>
        <dbReference type="EMBL" id="EMI57707.1"/>
    </source>
</evidence>
<dbReference type="Gene3D" id="1.50.10.10">
    <property type="match status" value="1"/>
</dbReference>
<feature type="domain" description="LamG-like jellyroll fold" evidence="6">
    <location>
        <begin position="675"/>
        <end position="814"/>
    </location>
</feature>
<keyword evidence="8" id="KW-1185">Reference proteome</keyword>
<dbReference type="InterPro" id="IPR006558">
    <property type="entry name" value="LamG-like"/>
</dbReference>
<keyword evidence="4" id="KW-0378">Hydrolase</keyword>
<organism evidence="7 8">
    <name type="scientific">Rhodopirellula sallentina SM41</name>
    <dbReference type="NCBI Taxonomy" id="1263870"/>
    <lineage>
        <taxon>Bacteria</taxon>
        <taxon>Pseudomonadati</taxon>
        <taxon>Planctomycetota</taxon>
        <taxon>Planctomycetia</taxon>
        <taxon>Pirellulales</taxon>
        <taxon>Pirellulaceae</taxon>
        <taxon>Rhodopirellula</taxon>
    </lineage>
</organism>
<dbReference type="SUPFAM" id="SSF48208">
    <property type="entry name" value="Six-hairpin glycosidases"/>
    <property type="match status" value="1"/>
</dbReference>
<dbReference type="Pfam" id="PF17390">
    <property type="entry name" value="Bac_rhamnosid_C"/>
    <property type="match status" value="1"/>
</dbReference>
<dbReference type="SMART" id="SM00560">
    <property type="entry name" value="LamGL"/>
    <property type="match status" value="1"/>
</dbReference>
<evidence type="ECO:0000259" key="6">
    <source>
        <dbReference type="SMART" id="SM00560"/>
    </source>
</evidence>
<proteinExistence type="predicted"/>
<dbReference type="EC" id="3.2.1.40" evidence="2"/>
<dbReference type="InterPro" id="IPR016007">
    <property type="entry name" value="Alpha_rhamnosid"/>
</dbReference>
<comment type="catalytic activity">
    <reaction evidence="1">
        <text>Hydrolysis of terminal non-reducing alpha-L-rhamnose residues in alpha-L-rhamnosides.</text>
        <dbReference type="EC" id="3.2.1.40"/>
    </reaction>
</comment>
<dbReference type="GO" id="GO:0030596">
    <property type="term" value="F:alpha-L-rhamnosidase activity"/>
    <property type="evidence" value="ECO:0007669"/>
    <property type="project" value="UniProtKB-EC"/>
</dbReference>
<sequence length="834" mass="92301">MKPIAPREYRKTPSHMRTPLASVVTILSWLVISPGASAAPVHLVEERPVSIVQTESGGYLVDFGRVAFGNVRLNPPRDVSGEVVIHFGEAFADGRIDRRPPGTVRYLKTIVAVDGGAPVIAAPKADRRNTQQNRGAILTPSEWGVVAPFRWLEIEGWDGELRPEHVTRQAAYAATWDDDAAAFESSDEMLNQIWELCRYSIKATTFAGVYVDGDRERIPYEADAYLNQLSHYYCDQDVQMARDTFDHLMKHATWPTEWAPHMVFMLHADWMRTGDAEWLAERYESVKSKMLLDRRGPDGLIHSNAQQIKRTDIVDWPAGERDRFEFKEINTVVNAFHLRAIALMIQIARSLGIDDDVEEFTAHGKRSYAEFQRQLFDVESGRYRDGVGTEHQSVHANLFPLAFRLAPESDREQIADWLGSRGMRCSVYAAQYLMEAMFQNGADDLAVAMMTAPNRRSWRNMVRAGTTITWEAWDQKYKPNQDWNHAWGAAPANLLPRFILGAEALSPGWEVARIRPCMGGLKYAKGKVPTPRGPIEIDWTLEGELLELSVALPPGMTAQIELPASEVSRVVESEGQVIDATRVGDRLILDGTMQGDATFSVKYQPKQREQVVVTVPPAKLIGHWKLDGNANDSVGSRDGLVGGMVRFVPGKVGRAATFESERGFISTSENPFPKTDFSIAAWVRLKRQSSGKSYIAGTQNSNRAGAFFRVEPDRSVSATLLPGGGVIAEVASIPGTITLGDWTHVAMTVGDADGLKLYVDGVLVGEDVSATSHATIKNFTIGRRPDRALSVSNGGDWLGEIDDVAVWLGVLTDSQLKNTIDKGAAHFDEAISDN</sequence>
<dbReference type="SUPFAM" id="SSF49899">
    <property type="entry name" value="Concanavalin A-like lectins/glucanases"/>
    <property type="match status" value="1"/>
</dbReference>
<dbReference type="Proteomes" id="UP000011885">
    <property type="component" value="Unassembled WGS sequence"/>
</dbReference>
<evidence type="ECO:0000256" key="5">
    <source>
        <dbReference type="ARBA" id="ARBA00023157"/>
    </source>
</evidence>
<dbReference type="InterPro" id="IPR008928">
    <property type="entry name" value="6-hairpin_glycosidase_sf"/>
</dbReference>
<evidence type="ECO:0000256" key="3">
    <source>
        <dbReference type="ARBA" id="ARBA00022729"/>
    </source>
</evidence>
<dbReference type="Gene3D" id="2.60.120.200">
    <property type="match status" value="1"/>
</dbReference>
<dbReference type="Gene3D" id="2.60.420.10">
    <property type="entry name" value="Maltose phosphorylase, domain 3"/>
    <property type="match status" value="1"/>
</dbReference>
<name>M5U8C4_9BACT</name>
<reference evidence="7 8" key="1">
    <citation type="journal article" date="2013" name="Mar. Genomics">
        <title>Expression of sulfatases in Rhodopirellula baltica and the diversity of sulfatases in the genus Rhodopirellula.</title>
        <authorList>
            <person name="Wegner C.E."/>
            <person name="Richter-Heitmann T."/>
            <person name="Klindworth A."/>
            <person name="Klockow C."/>
            <person name="Richter M."/>
            <person name="Achstetter T."/>
            <person name="Glockner F.O."/>
            <person name="Harder J."/>
        </authorList>
    </citation>
    <scope>NUCLEOTIDE SEQUENCE [LARGE SCALE GENOMIC DNA]</scope>
    <source>
        <strain evidence="7 8">SM41</strain>
    </source>
</reference>
<dbReference type="Pfam" id="PF13385">
    <property type="entry name" value="Laminin_G_3"/>
    <property type="match status" value="1"/>
</dbReference>
<keyword evidence="5" id="KW-1015">Disulfide bond</keyword>
<evidence type="ECO:0000256" key="2">
    <source>
        <dbReference type="ARBA" id="ARBA00012652"/>
    </source>
</evidence>
<gene>
    <name evidence="7" type="ORF">RSSM_00850</name>
</gene>
<dbReference type="InterPro" id="IPR012341">
    <property type="entry name" value="6hp_glycosidase-like_sf"/>
</dbReference>
<comment type="caution">
    <text evidence="7">The sequence shown here is derived from an EMBL/GenBank/DDBJ whole genome shotgun (WGS) entry which is preliminary data.</text>
</comment>
<evidence type="ECO:0000256" key="4">
    <source>
        <dbReference type="ARBA" id="ARBA00022801"/>
    </source>
</evidence>
<dbReference type="AlphaFoldDB" id="M5U8C4"/>
<keyword evidence="3" id="KW-0732">Signal</keyword>
<dbReference type="InterPro" id="IPR035398">
    <property type="entry name" value="Bac_rhamnosid_C"/>
</dbReference>
<dbReference type="InterPro" id="IPR008902">
    <property type="entry name" value="Rhamnosid_concanavalin"/>
</dbReference>
<dbReference type="PANTHER" id="PTHR33307:SF6">
    <property type="entry name" value="ALPHA-RHAMNOSIDASE (EUROFUNG)-RELATED"/>
    <property type="match status" value="1"/>
</dbReference>
<dbReference type="Pfam" id="PF05592">
    <property type="entry name" value="Bac_rhamnosid"/>
    <property type="match status" value="1"/>
</dbReference>
<accession>M5U8C4</accession>
<dbReference type="InterPro" id="IPR013320">
    <property type="entry name" value="ConA-like_dom_sf"/>
</dbReference>